<dbReference type="PROSITE" id="PS51257">
    <property type="entry name" value="PROKAR_LIPOPROTEIN"/>
    <property type="match status" value="1"/>
</dbReference>
<dbReference type="SUPFAM" id="SSF48452">
    <property type="entry name" value="TPR-like"/>
    <property type="match status" value="1"/>
</dbReference>
<evidence type="ECO:0000313" key="2">
    <source>
        <dbReference type="EMBL" id="SHH75268.1"/>
    </source>
</evidence>
<reference evidence="3" key="1">
    <citation type="submission" date="2016-11" db="EMBL/GenBank/DDBJ databases">
        <authorList>
            <person name="Varghese N."/>
            <person name="Submissions S."/>
        </authorList>
    </citation>
    <scope>NUCLEOTIDE SEQUENCE [LARGE SCALE GENOMIC DNA]</scope>
    <source>
        <strain evidence="3">DSM 19055</strain>
    </source>
</reference>
<dbReference type="RefSeq" id="WP_073065604.1">
    <property type="nucleotide sequence ID" value="NZ_FQWT01000006.1"/>
</dbReference>
<evidence type="ECO:0000256" key="1">
    <source>
        <dbReference type="SAM" id="SignalP"/>
    </source>
</evidence>
<dbReference type="InterPro" id="IPR041662">
    <property type="entry name" value="SusD-like_2"/>
</dbReference>
<proteinExistence type="predicted"/>
<sequence>MKKYIITPILALLFIGCSTTDDVNLDEHAFYNTTQESLLTYAQKELSDYMNTPSVNENNFRLTMQYWTETIYVNESNYDFTNRTVSNNVWTDNYVNVLKNLDQAERIINAYTPTPSELTTWPGKKKNQLAIIDMMKVYTYQVLVDTYGDIPYTQALNIDVYPLPKYDKAADIYTDLITKLKNDITSIDTSKESFKTGDIFYYNPTIGKSDLDKWKKFGNSLLLKLGIALADVNPNLAQSTVNQAITGGVMTSSGDDCKFTYLAASPNENPMFQETSSRDDFIAGKTLVDYMNVSNDPRISAYYTDVDGDYIGQVIGTPGEFADFSNAGEFAYTETTPGIILSYTEVSFYRAEAAARWGIGGSPAALYATAITSSFNDWGAGDATAYIAAHPYNAANWKKSIGEQAWVAMYNQAVTSWNFFRRLDYPQLVAPSTAIPNAEGKVPVRLQYPTAEATTNGSNYAAASAAIGGDKLTTKIFWDIN</sequence>
<feature type="chain" id="PRO_5012183702" evidence="1">
    <location>
        <begin position="21"/>
        <end position="481"/>
    </location>
</feature>
<accession>A0A1M5VJA2</accession>
<name>A0A1M5VJA2_9FLAO</name>
<dbReference type="Pfam" id="PF12771">
    <property type="entry name" value="SusD-like_2"/>
    <property type="match status" value="1"/>
</dbReference>
<dbReference type="AlphaFoldDB" id="A0A1M5VJA2"/>
<dbReference type="Gene3D" id="1.25.40.390">
    <property type="match status" value="1"/>
</dbReference>
<keyword evidence="3" id="KW-1185">Reference proteome</keyword>
<dbReference type="eggNOG" id="COG4198">
    <property type="taxonomic scope" value="Bacteria"/>
</dbReference>
<protein>
    <submittedName>
        <fullName evidence="2">Starch-binding associating with outer membrane</fullName>
    </submittedName>
</protein>
<dbReference type="STRING" id="421058.SAMN05421866_3646"/>
<dbReference type="Proteomes" id="UP000184047">
    <property type="component" value="Unassembled WGS sequence"/>
</dbReference>
<organism evidence="2 3">
    <name type="scientific">Chryseobacterium oranimense</name>
    <dbReference type="NCBI Taxonomy" id="421058"/>
    <lineage>
        <taxon>Bacteria</taxon>
        <taxon>Pseudomonadati</taxon>
        <taxon>Bacteroidota</taxon>
        <taxon>Flavobacteriia</taxon>
        <taxon>Flavobacteriales</taxon>
        <taxon>Weeksellaceae</taxon>
        <taxon>Chryseobacterium group</taxon>
        <taxon>Chryseobacterium</taxon>
    </lineage>
</organism>
<dbReference type="EMBL" id="FQWT01000006">
    <property type="protein sequence ID" value="SHH75268.1"/>
    <property type="molecule type" value="Genomic_DNA"/>
</dbReference>
<evidence type="ECO:0000313" key="3">
    <source>
        <dbReference type="Proteomes" id="UP000184047"/>
    </source>
</evidence>
<dbReference type="InterPro" id="IPR011990">
    <property type="entry name" value="TPR-like_helical_dom_sf"/>
</dbReference>
<dbReference type="OrthoDB" id="725917at2"/>
<keyword evidence="1" id="KW-0732">Signal</keyword>
<feature type="signal peptide" evidence="1">
    <location>
        <begin position="1"/>
        <end position="20"/>
    </location>
</feature>
<gene>
    <name evidence="2" type="ORF">SAMN05421866_3646</name>
</gene>